<reference evidence="3" key="1">
    <citation type="submission" date="2020-11" db="EMBL/GenBank/DDBJ databases">
        <authorList>
            <consortium name="DOE Joint Genome Institute"/>
            <person name="Ahrendt S."/>
            <person name="Riley R."/>
            <person name="Andreopoulos W."/>
            <person name="Labutti K."/>
            <person name="Pangilinan J."/>
            <person name="Ruiz-Duenas F.J."/>
            <person name="Barrasa J.M."/>
            <person name="Sanchez-Garcia M."/>
            <person name="Camarero S."/>
            <person name="Miyauchi S."/>
            <person name="Serrano A."/>
            <person name="Linde D."/>
            <person name="Babiker R."/>
            <person name="Drula E."/>
            <person name="Ayuso-Fernandez I."/>
            <person name="Pacheco R."/>
            <person name="Padilla G."/>
            <person name="Ferreira P."/>
            <person name="Barriuso J."/>
            <person name="Kellner H."/>
            <person name="Castanera R."/>
            <person name="Alfaro M."/>
            <person name="Ramirez L."/>
            <person name="Pisabarro A.G."/>
            <person name="Kuo A."/>
            <person name="Tritt A."/>
            <person name="Lipzen A."/>
            <person name="He G."/>
            <person name="Yan M."/>
            <person name="Ng V."/>
            <person name="Cullen D."/>
            <person name="Martin F."/>
            <person name="Rosso M.-N."/>
            <person name="Henrissat B."/>
            <person name="Hibbett D."/>
            <person name="Martinez A.T."/>
            <person name="Grigoriev I.V."/>
        </authorList>
    </citation>
    <scope>NUCLEOTIDE SEQUENCE</scope>
    <source>
        <strain evidence="3">ATCC 90797</strain>
    </source>
</reference>
<feature type="domain" description="G" evidence="2">
    <location>
        <begin position="9"/>
        <end position="83"/>
    </location>
</feature>
<keyword evidence="4" id="KW-1185">Reference proteome</keyword>
<dbReference type="InterPro" id="IPR027417">
    <property type="entry name" value="P-loop_NTPase"/>
</dbReference>
<dbReference type="GO" id="GO:0005525">
    <property type="term" value="F:GTP binding"/>
    <property type="evidence" value="ECO:0007669"/>
    <property type="project" value="InterPro"/>
</dbReference>
<keyword evidence="1" id="KW-0175">Coiled coil</keyword>
<dbReference type="Proteomes" id="UP000807025">
    <property type="component" value="Unassembled WGS sequence"/>
</dbReference>
<dbReference type="CDD" id="cd00882">
    <property type="entry name" value="Ras_like_GTPase"/>
    <property type="match status" value="1"/>
</dbReference>
<dbReference type="AlphaFoldDB" id="A0A9P6DB46"/>
<dbReference type="OrthoDB" id="8954335at2759"/>
<sequence length="367" mass="40907">MASGRNVLVAVMGATGSGKTTFINTASGDGLRVGLGLRSCTSEIQLSKPFQVDDRLVTLIDTPGFDDTTKSDADILAMIAAFLASTYRQGTTLSGVIYIHRISDIRMGGISTRNFTMFRKLCGEATLRNVVLVSNMWSQVSLQLGEAREAELASDPAFFKPVLDKGAQFLRNNNTFEGAKNILGYIIQNHPIPLCIQTELVDEGKTVEDTTAGAEFGRELRERAEKHNEEMSQIQNEMNEAIRLKDEETKLELQARTNEIQAEIQRVHGDIQNLSTKYNAETGKLQQQMQEMGEAAQREKSSLIAQYEGRLNSVNHDLQQMQRTSDNELAALRTNIQQLEARKEEAARRAAAAARKRRRRGPFGIRW</sequence>
<organism evidence="3 4">
    <name type="scientific">Pleurotus eryngii</name>
    <name type="common">Boletus of the steppes</name>
    <dbReference type="NCBI Taxonomy" id="5323"/>
    <lineage>
        <taxon>Eukaryota</taxon>
        <taxon>Fungi</taxon>
        <taxon>Dikarya</taxon>
        <taxon>Basidiomycota</taxon>
        <taxon>Agaricomycotina</taxon>
        <taxon>Agaricomycetes</taxon>
        <taxon>Agaricomycetidae</taxon>
        <taxon>Agaricales</taxon>
        <taxon>Pleurotineae</taxon>
        <taxon>Pleurotaceae</taxon>
        <taxon>Pleurotus</taxon>
    </lineage>
</organism>
<proteinExistence type="predicted"/>
<dbReference type="Gene3D" id="3.40.50.300">
    <property type="entry name" value="P-loop containing nucleotide triphosphate hydrolases"/>
    <property type="match status" value="1"/>
</dbReference>
<evidence type="ECO:0000256" key="1">
    <source>
        <dbReference type="SAM" id="Coils"/>
    </source>
</evidence>
<evidence type="ECO:0000313" key="4">
    <source>
        <dbReference type="Proteomes" id="UP000807025"/>
    </source>
</evidence>
<gene>
    <name evidence="3" type="ORF">BDN71DRAFT_1511332</name>
</gene>
<dbReference type="InterPro" id="IPR006073">
    <property type="entry name" value="GTP-bd"/>
</dbReference>
<dbReference type="SUPFAM" id="SSF52540">
    <property type="entry name" value="P-loop containing nucleoside triphosphate hydrolases"/>
    <property type="match status" value="1"/>
</dbReference>
<accession>A0A9P6DB46</accession>
<protein>
    <recommendedName>
        <fullName evidence="2">G domain-containing protein</fullName>
    </recommendedName>
</protein>
<name>A0A9P6DB46_PLEER</name>
<comment type="caution">
    <text evidence="3">The sequence shown here is derived from an EMBL/GenBank/DDBJ whole genome shotgun (WGS) entry which is preliminary data.</text>
</comment>
<dbReference type="EMBL" id="MU154643">
    <property type="protein sequence ID" value="KAF9490359.1"/>
    <property type="molecule type" value="Genomic_DNA"/>
</dbReference>
<evidence type="ECO:0000313" key="3">
    <source>
        <dbReference type="EMBL" id="KAF9490359.1"/>
    </source>
</evidence>
<evidence type="ECO:0000259" key="2">
    <source>
        <dbReference type="Pfam" id="PF01926"/>
    </source>
</evidence>
<feature type="coiled-coil region" evidence="1">
    <location>
        <begin position="217"/>
        <end position="356"/>
    </location>
</feature>
<dbReference type="Pfam" id="PF01926">
    <property type="entry name" value="MMR_HSR1"/>
    <property type="match status" value="1"/>
</dbReference>